<dbReference type="Gene3D" id="2.120.10.30">
    <property type="entry name" value="TolB, C-terminal domain"/>
    <property type="match status" value="1"/>
</dbReference>
<dbReference type="Pfam" id="PF07676">
    <property type="entry name" value="PD40"/>
    <property type="match status" value="5"/>
</dbReference>
<dbReference type="HAMAP" id="MF_00671">
    <property type="entry name" value="TolB"/>
    <property type="match status" value="1"/>
</dbReference>
<evidence type="ECO:0000256" key="4">
    <source>
        <dbReference type="ARBA" id="ARBA00022764"/>
    </source>
</evidence>
<dbReference type="SUPFAM" id="SSF52964">
    <property type="entry name" value="TolB, N-terminal domain"/>
    <property type="match status" value="1"/>
</dbReference>
<proteinExistence type="inferred from homology"/>
<gene>
    <name evidence="6" type="primary">tolB</name>
    <name evidence="6" type="ORF">CARN8_2840001</name>
</gene>
<evidence type="ECO:0000259" key="5">
    <source>
        <dbReference type="Pfam" id="PF04052"/>
    </source>
</evidence>
<dbReference type="GO" id="GO:0042597">
    <property type="term" value="C:periplasmic space"/>
    <property type="evidence" value="ECO:0007669"/>
    <property type="project" value="UniProtKB-SubCell"/>
</dbReference>
<dbReference type="AlphaFoldDB" id="A0A3P3ZNU4"/>
<dbReference type="Gene3D" id="3.40.50.10070">
    <property type="entry name" value="TolB, N-terminal domain"/>
    <property type="match status" value="1"/>
</dbReference>
<evidence type="ECO:0000313" key="6">
    <source>
        <dbReference type="EMBL" id="VAY88190.1"/>
    </source>
</evidence>
<evidence type="ECO:0000256" key="1">
    <source>
        <dbReference type="ARBA" id="ARBA00004418"/>
    </source>
</evidence>
<evidence type="ECO:0000256" key="2">
    <source>
        <dbReference type="ARBA" id="ARBA00009820"/>
    </source>
</evidence>
<dbReference type="NCBIfam" id="TIGR02800">
    <property type="entry name" value="propeller_TolB"/>
    <property type="match status" value="1"/>
</dbReference>
<accession>A0A3P3ZNU4</accession>
<dbReference type="InterPro" id="IPR007195">
    <property type="entry name" value="TolB_N"/>
</dbReference>
<comment type="similarity">
    <text evidence="2">Belongs to the TolB family.</text>
</comment>
<dbReference type="SUPFAM" id="SSF69304">
    <property type="entry name" value="Tricorn protease N-terminal domain"/>
    <property type="match status" value="1"/>
</dbReference>
<feature type="domain" description="TolB N-terminal" evidence="5">
    <location>
        <begin position="25"/>
        <end position="121"/>
    </location>
</feature>
<evidence type="ECO:0000256" key="3">
    <source>
        <dbReference type="ARBA" id="ARBA00022729"/>
    </source>
</evidence>
<reference evidence="6" key="1">
    <citation type="submission" date="2018-10" db="EMBL/GenBank/DDBJ databases">
        <authorList>
            <person name="Plewniak F."/>
        </authorList>
    </citation>
    <scope>NUCLEOTIDE SEQUENCE</scope>
</reference>
<dbReference type="GO" id="GO:0017038">
    <property type="term" value="P:protein import"/>
    <property type="evidence" value="ECO:0007669"/>
    <property type="project" value="InterPro"/>
</dbReference>
<dbReference type="InterPro" id="IPR014167">
    <property type="entry name" value="Tol-Pal_TolB"/>
</dbReference>
<dbReference type="InterPro" id="IPR011659">
    <property type="entry name" value="WD40"/>
</dbReference>
<dbReference type="EMBL" id="UOYP01000206">
    <property type="protein sequence ID" value="VAY88190.1"/>
    <property type="molecule type" value="Genomic_DNA"/>
</dbReference>
<comment type="subcellular location">
    <subcellularLocation>
        <location evidence="1">Periplasm</location>
    </subcellularLocation>
</comment>
<protein>
    <submittedName>
        <fullName evidence="6">Tol-Pal system protein TolB</fullName>
    </submittedName>
</protein>
<sequence length="428" mass="46736">MKNNLLIFIALLLALIQVPVHADMTLEIVTQGAQLTPIAVLPFAGDGGGSHQLSAVIAADLKRSGLFDPLDTRGVSPAPADVEGVNWDTWQAQHANFIVVGNVQEEPATHHIKLNFRLVELPNRMAHLNLSFDGSEDQYRMVAHHAADAILENITGYKGMFSSRIAYITQHGSARSLKVADSDGFNEQSMLHTNEPILSPKWSPDGQRMAYVTFELNRPMVVVQTLATGVRHVVARYKGSNSAPAWTPDGRHLAVVLTKDGHSQIYRISLDGSEAPERLLSSGGIDTEPYFSPDGQTLYFTSDRDGGPQIYRIALSDLRGAPERLTFGSSYAVSPRLSPDGKQLAYIQRDGGAFHVMLMDLATKQTQPMTETSLDESPTFAPNGKYLLYSTQDGGRGVLAIVSTDGRIRQKLSTQTGDVYEPVWGPLQ</sequence>
<name>A0A3P3ZNU4_9ZZZZ</name>
<keyword evidence="3" id="KW-0732">Signal</keyword>
<dbReference type="PANTHER" id="PTHR36842">
    <property type="entry name" value="PROTEIN TOLB HOMOLOG"/>
    <property type="match status" value="1"/>
</dbReference>
<organism evidence="6">
    <name type="scientific">mine drainage metagenome</name>
    <dbReference type="NCBI Taxonomy" id="410659"/>
    <lineage>
        <taxon>unclassified sequences</taxon>
        <taxon>metagenomes</taxon>
        <taxon>ecological metagenomes</taxon>
    </lineage>
</organism>
<keyword evidence="4" id="KW-0574">Periplasm</keyword>
<dbReference type="PANTHER" id="PTHR36842:SF1">
    <property type="entry name" value="PROTEIN TOLB"/>
    <property type="match status" value="1"/>
</dbReference>
<dbReference type="InterPro" id="IPR011042">
    <property type="entry name" value="6-blade_b-propeller_TolB-like"/>
</dbReference>
<dbReference type="Pfam" id="PF04052">
    <property type="entry name" value="TolB_N"/>
    <property type="match status" value="1"/>
</dbReference>